<keyword evidence="2" id="KW-1185">Reference proteome</keyword>
<dbReference type="EMBL" id="JAWWNJ010000008">
    <property type="protein sequence ID" value="KAK7050112.1"/>
    <property type="molecule type" value="Genomic_DNA"/>
</dbReference>
<sequence>MAAERFIRTTLLPSPAQKSQIRDATRSYAPPPQEIPDILSSIRPELARYDAEILRLKSELYTLEQERMQLQMYYDEANALSSPVRLVPSEILAAIFALQQPPTLETDPETGSTDNAMAILAQNHLLVLSRVCARWHDIVLGTPALWSNVELRFPLWDETPYEPTDFDKLMRVLGKVLERGRSIPLSVFINTGVITSYTPMLELLTAHSPRWESLRVHGPRVDLLELLAVRDRLPSLKAIDISGAVAPGSFSIFRDAPLLKSAKLDCSHDDWAQVPQIPLAQLRSLQLTDSYSDDPESPFPSFAIFPHLPPTIHLTLQINPQMDYEFNDRPTIRATSCDVASLTIELLDRCSSAHDYSTLYKALDSLTLPALTSLRLYSDPQPAPISWLPSDFLALSKRSSFSTHLQHLDLWHVEIPESELLEALAGLPALERLAIADWAPDILFGDSLLEALACVAEDEPQRLVPRLTALKVKTVMKFSDMVLLDFLRARLKCGGPFDIELFSLEGYGRELEASFLPGLDELDNLGFSLYPVEYL</sequence>
<name>A0AAW0DDW4_9AGAR</name>
<gene>
    <name evidence="1" type="ORF">R3P38DRAFT_2862007</name>
</gene>
<dbReference type="Gene3D" id="3.80.10.10">
    <property type="entry name" value="Ribonuclease Inhibitor"/>
    <property type="match status" value="1"/>
</dbReference>
<dbReference type="Proteomes" id="UP001362999">
    <property type="component" value="Unassembled WGS sequence"/>
</dbReference>
<evidence type="ECO:0000313" key="1">
    <source>
        <dbReference type="EMBL" id="KAK7050112.1"/>
    </source>
</evidence>
<proteinExistence type="predicted"/>
<dbReference type="InterPro" id="IPR032675">
    <property type="entry name" value="LRR_dom_sf"/>
</dbReference>
<evidence type="ECO:0000313" key="2">
    <source>
        <dbReference type="Proteomes" id="UP001362999"/>
    </source>
</evidence>
<comment type="caution">
    <text evidence="1">The sequence shown here is derived from an EMBL/GenBank/DDBJ whole genome shotgun (WGS) entry which is preliminary data.</text>
</comment>
<evidence type="ECO:0008006" key="3">
    <source>
        <dbReference type="Google" id="ProtNLM"/>
    </source>
</evidence>
<reference evidence="1 2" key="1">
    <citation type="journal article" date="2024" name="J Genomics">
        <title>Draft genome sequencing and assembly of Favolaschia claudopus CIRM-BRFM 2984 isolated from oak limbs.</title>
        <authorList>
            <person name="Navarro D."/>
            <person name="Drula E."/>
            <person name="Chaduli D."/>
            <person name="Cazenave R."/>
            <person name="Ahrendt S."/>
            <person name="Wang J."/>
            <person name="Lipzen A."/>
            <person name="Daum C."/>
            <person name="Barry K."/>
            <person name="Grigoriev I.V."/>
            <person name="Favel A."/>
            <person name="Rosso M.N."/>
            <person name="Martin F."/>
        </authorList>
    </citation>
    <scope>NUCLEOTIDE SEQUENCE [LARGE SCALE GENOMIC DNA]</scope>
    <source>
        <strain evidence="1 2">CIRM-BRFM 2984</strain>
    </source>
</reference>
<dbReference type="SUPFAM" id="SSF52047">
    <property type="entry name" value="RNI-like"/>
    <property type="match status" value="1"/>
</dbReference>
<protein>
    <recommendedName>
        <fullName evidence="3">F-box domain-containing protein</fullName>
    </recommendedName>
</protein>
<accession>A0AAW0DDW4</accession>
<organism evidence="1 2">
    <name type="scientific">Favolaschia claudopus</name>
    <dbReference type="NCBI Taxonomy" id="2862362"/>
    <lineage>
        <taxon>Eukaryota</taxon>
        <taxon>Fungi</taxon>
        <taxon>Dikarya</taxon>
        <taxon>Basidiomycota</taxon>
        <taxon>Agaricomycotina</taxon>
        <taxon>Agaricomycetes</taxon>
        <taxon>Agaricomycetidae</taxon>
        <taxon>Agaricales</taxon>
        <taxon>Marasmiineae</taxon>
        <taxon>Mycenaceae</taxon>
        <taxon>Favolaschia</taxon>
    </lineage>
</organism>
<dbReference type="AlphaFoldDB" id="A0AAW0DDW4"/>